<dbReference type="Proteomes" id="UP001595999">
    <property type="component" value="Unassembled WGS sequence"/>
</dbReference>
<dbReference type="SUPFAM" id="SSF81901">
    <property type="entry name" value="HCP-like"/>
    <property type="match status" value="1"/>
</dbReference>
<keyword evidence="2" id="KW-1185">Reference proteome</keyword>
<dbReference type="Gene3D" id="1.25.40.10">
    <property type="entry name" value="Tetratricopeptide repeat domain"/>
    <property type="match status" value="1"/>
</dbReference>
<evidence type="ECO:0000313" key="1">
    <source>
        <dbReference type="EMBL" id="MFC4490720.1"/>
    </source>
</evidence>
<evidence type="ECO:0008006" key="3">
    <source>
        <dbReference type="Google" id="ProtNLM"/>
    </source>
</evidence>
<comment type="caution">
    <text evidence="1">The sequence shown here is derived from an EMBL/GenBank/DDBJ whole genome shotgun (WGS) entry which is preliminary data.</text>
</comment>
<proteinExistence type="predicted"/>
<dbReference type="InterPro" id="IPR011990">
    <property type="entry name" value="TPR-like_helical_dom_sf"/>
</dbReference>
<sequence length="276" mass="30699">MSAPAEPLRVDTQLSGVILAACPELPQPLFDEGMRVARRHAGDAPLELHHVLSGFGWVLLNVDEEERYLAEGLSFCEQAADLGSAEGASAAGDAWLLGDAGDSDLQRSLHRYRQALAAEHKAAAIDVAYVLEKLSDEEPKRAADYLREAEGLLLQTAASAEADVASWGCYGVGRLYLDRRFFGKADQAESWLLKSAELGWGPAMDALAERVYRGKDLSKSLEWREKYRVWESEQDPDEDEWPDTGDAVASLAEPRPRRWPWLLALALLALLLWWRR</sequence>
<name>A0ABV8ZTY6_9NEIS</name>
<organism evidence="1 2">
    <name type="scientific">Chromobacterium aquaticum</name>
    <dbReference type="NCBI Taxonomy" id="467180"/>
    <lineage>
        <taxon>Bacteria</taxon>
        <taxon>Pseudomonadati</taxon>
        <taxon>Pseudomonadota</taxon>
        <taxon>Betaproteobacteria</taxon>
        <taxon>Neisseriales</taxon>
        <taxon>Chromobacteriaceae</taxon>
        <taxon>Chromobacterium</taxon>
    </lineage>
</organism>
<protein>
    <recommendedName>
        <fullName evidence="3">Sel1 repeat family protein</fullName>
    </recommendedName>
</protein>
<gene>
    <name evidence="1" type="ORF">ACFO0R_13970</name>
</gene>
<accession>A0ABV8ZTY6</accession>
<evidence type="ECO:0000313" key="2">
    <source>
        <dbReference type="Proteomes" id="UP001595999"/>
    </source>
</evidence>
<dbReference type="EMBL" id="JBHSEK010000008">
    <property type="protein sequence ID" value="MFC4490720.1"/>
    <property type="molecule type" value="Genomic_DNA"/>
</dbReference>
<reference evidence="2" key="1">
    <citation type="journal article" date="2019" name="Int. J. Syst. Evol. Microbiol.">
        <title>The Global Catalogue of Microorganisms (GCM) 10K type strain sequencing project: providing services to taxonomists for standard genome sequencing and annotation.</title>
        <authorList>
            <consortium name="The Broad Institute Genomics Platform"/>
            <consortium name="The Broad Institute Genome Sequencing Center for Infectious Disease"/>
            <person name="Wu L."/>
            <person name="Ma J."/>
        </authorList>
    </citation>
    <scope>NUCLEOTIDE SEQUENCE [LARGE SCALE GENOMIC DNA]</scope>
    <source>
        <strain evidence="2">CGMCC 4.7608</strain>
    </source>
</reference>
<dbReference type="RefSeq" id="WP_231461290.1">
    <property type="nucleotide sequence ID" value="NZ_JAJOHW010000026.1"/>
</dbReference>